<dbReference type="EMBL" id="PYAX01000026">
    <property type="protein sequence ID" value="PSL45979.1"/>
    <property type="molecule type" value="Genomic_DNA"/>
</dbReference>
<name>A0A2P8HID6_SACCR</name>
<reference evidence="2 3" key="1">
    <citation type="submission" date="2018-03" db="EMBL/GenBank/DDBJ databases">
        <title>Genomic Encyclopedia of Type Strains, Phase III (KMG-III): the genomes of soil and plant-associated and newly described type strains.</title>
        <authorList>
            <person name="Whitman W."/>
        </authorList>
    </citation>
    <scope>NUCLEOTIDE SEQUENCE [LARGE SCALE GENOMIC DNA]</scope>
    <source>
        <strain evidence="2 3">CGMCC 4.7097</strain>
    </source>
</reference>
<gene>
    <name evidence="2" type="ORF">B0I31_12610</name>
</gene>
<evidence type="ECO:0008006" key="4">
    <source>
        <dbReference type="Google" id="ProtNLM"/>
    </source>
</evidence>
<dbReference type="OrthoDB" id="10006103at2"/>
<dbReference type="RefSeq" id="WP_106620251.1">
    <property type="nucleotide sequence ID" value="NZ_PYAX01000026.1"/>
</dbReference>
<evidence type="ECO:0000313" key="2">
    <source>
        <dbReference type="EMBL" id="PSL45979.1"/>
    </source>
</evidence>
<evidence type="ECO:0000256" key="1">
    <source>
        <dbReference type="SAM" id="MobiDB-lite"/>
    </source>
</evidence>
<sequence length="373" mass="40262">MTHTPTSRDLTPPPPPADDHAVPEALRLGIDIEELYFFFGEGERAYLIALGVGGGLPEGYANKVDRVRTGLWSLPDGAGLVHRLDDLLGPAPTTTAAGAEGDQSLERLFDDLMHTLRLALPDDAVPWYDLGVGLAKLHLCLEFTQSPPPEPLRELHGIYLVELRRIVPVFAHTLLRLVRHASTASAPTSLVRSISVLVDDIIAFDDGAPDWNRTTREHVDAVFTAIGMTYTESNPLLLAVRRDAPTTDGPAPDPVADLDRRHAACREALLGHHPEAAEECLRGLLVTARRTVGPHDPRVFLIKSDLSLALLVLGRDPLCAELALDAVTEAVAHLGKHHRVTLAVAHGALWVLRATGRGEAAEALSRTMTSASS</sequence>
<dbReference type="Proteomes" id="UP000241118">
    <property type="component" value="Unassembled WGS sequence"/>
</dbReference>
<feature type="region of interest" description="Disordered" evidence="1">
    <location>
        <begin position="1"/>
        <end position="21"/>
    </location>
</feature>
<evidence type="ECO:0000313" key="3">
    <source>
        <dbReference type="Proteomes" id="UP000241118"/>
    </source>
</evidence>
<dbReference type="Gene3D" id="1.25.40.10">
    <property type="entry name" value="Tetratricopeptide repeat domain"/>
    <property type="match status" value="1"/>
</dbReference>
<protein>
    <recommendedName>
        <fullName evidence="4">Tetratricopeptide repeat protein</fullName>
    </recommendedName>
</protein>
<keyword evidence="3" id="KW-1185">Reference proteome</keyword>
<proteinExistence type="predicted"/>
<organism evidence="2 3">
    <name type="scientific">Saccharothrix carnea</name>
    <dbReference type="NCBI Taxonomy" id="1280637"/>
    <lineage>
        <taxon>Bacteria</taxon>
        <taxon>Bacillati</taxon>
        <taxon>Actinomycetota</taxon>
        <taxon>Actinomycetes</taxon>
        <taxon>Pseudonocardiales</taxon>
        <taxon>Pseudonocardiaceae</taxon>
        <taxon>Saccharothrix</taxon>
    </lineage>
</organism>
<dbReference type="AlphaFoldDB" id="A0A2P8HID6"/>
<accession>A0A2P8HID6</accession>
<dbReference type="InterPro" id="IPR011990">
    <property type="entry name" value="TPR-like_helical_dom_sf"/>
</dbReference>
<comment type="caution">
    <text evidence="2">The sequence shown here is derived from an EMBL/GenBank/DDBJ whole genome shotgun (WGS) entry which is preliminary data.</text>
</comment>
<feature type="compositionally biased region" description="Low complexity" evidence="1">
    <location>
        <begin position="1"/>
        <end position="10"/>
    </location>
</feature>